<comment type="caution">
    <text evidence="2">The sequence shown here is derived from an EMBL/GenBank/DDBJ whole genome shotgun (WGS) entry which is preliminary data.</text>
</comment>
<dbReference type="InterPro" id="IPR051781">
    <property type="entry name" value="Metallo-dep_Hydrolase"/>
</dbReference>
<sequence>MEEQLMSVIGLRGATVFDSTGRDPHRADLRLHDDVIDTGSGPADEVLDLDGHTVLPGFIDAHAHVGLLSLYGQASWSAAEQAGYVFRNLRESLDQGFTTLRDLGGIDGGVLKAIKAGLINGPRVHPSGQILSQIGGHGDMRPKFSDEPDNPGLGGGLVRNHALCTGPDQVRAAVRNQFRRGATQIKMFVTGGVLSEGDPLESPQFTVEEIRAAQDEAQSHGSYVTVHAHTDTGLLRALEAGVRSFEHASMIDEETASALQRSGSTVVPTLAVDEILASDPAAWGVPDHLLDDLDHLHTEQRRSLTMLHDLGVSLGSGADLIGTEQRTRARQIYLMAKEIGLANAIESATRVNAELLRISDRVGTIEPGKLADLVIYEGDAAEDPEIIGTRPPKYVIQSGRIIRRP</sequence>
<name>A0A4R4NP07_9ACTN</name>
<dbReference type="Gene3D" id="2.30.40.10">
    <property type="entry name" value="Urease, subunit C, domain 1"/>
    <property type="match status" value="1"/>
</dbReference>
<proteinExistence type="predicted"/>
<dbReference type="EMBL" id="SMJZ01000004">
    <property type="protein sequence ID" value="TDC11015.1"/>
    <property type="molecule type" value="Genomic_DNA"/>
</dbReference>
<gene>
    <name evidence="2" type="ORF">E1267_02140</name>
</gene>
<dbReference type="InterPro" id="IPR006680">
    <property type="entry name" value="Amidohydro-rel"/>
</dbReference>
<dbReference type="PANTHER" id="PTHR43135">
    <property type="entry name" value="ALPHA-D-RIBOSE 1-METHYLPHOSPHONATE 5-TRIPHOSPHATE DIPHOSPHATASE"/>
    <property type="match status" value="1"/>
</dbReference>
<keyword evidence="3" id="KW-1185">Reference proteome</keyword>
<evidence type="ECO:0000259" key="1">
    <source>
        <dbReference type="Pfam" id="PF01979"/>
    </source>
</evidence>
<dbReference type="SUPFAM" id="SSF51338">
    <property type="entry name" value="Composite domain of metallo-dependent hydrolases"/>
    <property type="match status" value="1"/>
</dbReference>
<reference evidence="2 3" key="1">
    <citation type="submission" date="2019-02" db="EMBL/GenBank/DDBJ databases">
        <title>Draft genome sequences of novel Actinobacteria.</title>
        <authorList>
            <person name="Sahin N."/>
            <person name="Ay H."/>
            <person name="Saygin H."/>
        </authorList>
    </citation>
    <scope>NUCLEOTIDE SEQUENCE [LARGE SCALE GENOMIC DNA]</scope>
    <source>
        <strain evidence="2 3">KC201</strain>
    </source>
</reference>
<evidence type="ECO:0000313" key="3">
    <source>
        <dbReference type="Proteomes" id="UP000295157"/>
    </source>
</evidence>
<dbReference type="InterPro" id="IPR057744">
    <property type="entry name" value="OTAase-like"/>
</dbReference>
<accession>A0A4R4NP07</accession>
<dbReference type="InterPro" id="IPR032466">
    <property type="entry name" value="Metal_Hydrolase"/>
</dbReference>
<dbReference type="InterPro" id="IPR011059">
    <property type="entry name" value="Metal-dep_hydrolase_composite"/>
</dbReference>
<organism evidence="2 3">
    <name type="scientific">Nonomuraea longispora</name>
    <dbReference type="NCBI Taxonomy" id="1848320"/>
    <lineage>
        <taxon>Bacteria</taxon>
        <taxon>Bacillati</taxon>
        <taxon>Actinomycetota</taxon>
        <taxon>Actinomycetes</taxon>
        <taxon>Streptosporangiales</taxon>
        <taxon>Streptosporangiaceae</taxon>
        <taxon>Nonomuraea</taxon>
    </lineage>
</organism>
<dbReference type="Gene3D" id="3.20.20.140">
    <property type="entry name" value="Metal-dependent hydrolases"/>
    <property type="match status" value="1"/>
</dbReference>
<protein>
    <submittedName>
        <fullName evidence="2">Amidohydrolase family protein</fullName>
    </submittedName>
</protein>
<dbReference type="Pfam" id="PF01979">
    <property type="entry name" value="Amidohydro_1"/>
    <property type="match status" value="1"/>
</dbReference>
<dbReference type="AlphaFoldDB" id="A0A4R4NP07"/>
<dbReference type="PANTHER" id="PTHR43135:SF3">
    <property type="entry name" value="ALPHA-D-RIBOSE 1-METHYLPHOSPHONATE 5-TRIPHOSPHATE DIPHOSPHATASE"/>
    <property type="match status" value="1"/>
</dbReference>
<dbReference type="GO" id="GO:0016810">
    <property type="term" value="F:hydrolase activity, acting on carbon-nitrogen (but not peptide) bonds"/>
    <property type="evidence" value="ECO:0007669"/>
    <property type="project" value="InterPro"/>
</dbReference>
<evidence type="ECO:0000313" key="2">
    <source>
        <dbReference type="EMBL" id="TDC11015.1"/>
    </source>
</evidence>
<dbReference type="CDD" id="cd01299">
    <property type="entry name" value="Met_dep_hydrolase_A"/>
    <property type="match status" value="1"/>
</dbReference>
<keyword evidence="2" id="KW-0378">Hydrolase</keyword>
<dbReference type="Proteomes" id="UP000295157">
    <property type="component" value="Unassembled WGS sequence"/>
</dbReference>
<dbReference type="OrthoDB" id="3514520at2"/>
<feature type="domain" description="Amidohydrolase-related" evidence="1">
    <location>
        <begin position="53"/>
        <end position="401"/>
    </location>
</feature>
<dbReference type="SUPFAM" id="SSF51556">
    <property type="entry name" value="Metallo-dependent hydrolases"/>
    <property type="match status" value="1"/>
</dbReference>